<evidence type="ECO:0000256" key="1">
    <source>
        <dbReference type="ARBA" id="ARBA00001936"/>
    </source>
</evidence>
<dbReference type="GO" id="GO:0046872">
    <property type="term" value="F:metal ion binding"/>
    <property type="evidence" value="ECO:0007669"/>
    <property type="project" value="UniProtKB-KW"/>
</dbReference>
<evidence type="ECO:0000256" key="3">
    <source>
        <dbReference type="ARBA" id="ARBA00022598"/>
    </source>
</evidence>
<dbReference type="FunFam" id="3.30.1490.20:FF:000005">
    <property type="entry name" value="Probable alpha-L-glutamate ligase 1"/>
    <property type="match status" value="1"/>
</dbReference>
<dbReference type="GO" id="GO:0005524">
    <property type="term" value="F:ATP binding"/>
    <property type="evidence" value="ECO:0007669"/>
    <property type="project" value="UniProtKB-UniRule"/>
</dbReference>
<dbReference type="InterPro" id="IPR008503">
    <property type="entry name" value="Asp_endopeptidase"/>
</dbReference>
<dbReference type="Pfam" id="PF08443">
    <property type="entry name" value="RimK"/>
    <property type="match status" value="1"/>
</dbReference>
<keyword evidence="6 12" id="KW-0067">ATP-binding</keyword>
<dbReference type="PANTHER" id="PTHR21621">
    <property type="entry name" value="RIBOSOMAL PROTEIN S6 MODIFICATION PROTEIN"/>
    <property type="match status" value="1"/>
</dbReference>
<keyword evidence="5 12" id="KW-0547">Nucleotide-binding</keyword>
<evidence type="ECO:0000256" key="11">
    <source>
        <dbReference type="ARBA" id="ARBA00072141"/>
    </source>
</evidence>
<dbReference type="InterPro" id="IPR021109">
    <property type="entry name" value="Peptidase_aspartic_dom_sf"/>
</dbReference>
<keyword evidence="3 15" id="KW-0436">Ligase</keyword>
<dbReference type="GO" id="GO:0018169">
    <property type="term" value="F:ribosomal S6-glutamic acid ligase activity"/>
    <property type="evidence" value="ECO:0007669"/>
    <property type="project" value="TreeGrafter"/>
</dbReference>
<organism evidence="15">
    <name type="scientific">Candidatus Electrothrix aestuarii</name>
    <dbReference type="NCBI Taxonomy" id="3062594"/>
    <lineage>
        <taxon>Bacteria</taxon>
        <taxon>Pseudomonadati</taxon>
        <taxon>Thermodesulfobacteriota</taxon>
        <taxon>Desulfobulbia</taxon>
        <taxon>Desulfobulbales</taxon>
        <taxon>Desulfobulbaceae</taxon>
        <taxon>Candidatus Electrothrix</taxon>
    </lineage>
</organism>
<dbReference type="EMBL" id="CP159373">
    <property type="protein sequence ID" value="XCN73479.1"/>
    <property type="molecule type" value="Genomic_DNA"/>
</dbReference>
<comment type="cofactor">
    <cofactor evidence="1">
        <name>Mn(2+)</name>
        <dbReference type="ChEBI" id="CHEBI:29035"/>
    </cofactor>
</comment>
<accession>A0AAU8LX75</accession>
<gene>
    <name evidence="15" type="primary">rimK</name>
    <name evidence="15" type="ORF">Q3M24_01630</name>
</gene>
<dbReference type="AlphaFoldDB" id="A0AAU8LX75"/>
<reference evidence="15" key="2">
    <citation type="submission" date="2024-06" db="EMBL/GenBank/DDBJ databases">
        <authorList>
            <person name="Plum-Jensen L.E."/>
            <person name="Schramm A."/>
            <person name="Marshall I.P.G."/>
        </authorList>
    </citation>
    <scope>NUCLEOTIDE SEQUENCE</scope>
    <source>
        <strain evidence="15">Rat1</strain>
    </source>
</reference>
<dbReference type="GO" id="GO:0009432">
    <property type="term" value="P:SOS response"/>
    <property type="evidence" value="ECO:0007669"/>
    <property type="project" value="TreeGrafter"/>
</dbReference>
<dbReference type="InterPro" id="IPR013815">
    <property type="entry name" value="ATP_grasp_subdomain_1"/>
</dbReference>
<feature type="region of interest" description="Disordered" evidence="13">
    <location>
        <begin position="463"/>
        <end position="482"/>
    </location>
</feature>
<evidence type="ECO:0000256" key="2">
    <source>
        <dbReference type="ARBA" id="ARBA00001946"/>
    </source>
</evidence>
<proteinExistence type="inferred from homology"/>
<dbReference type="GO" id="GO:0005737">
    <property type="term" value="C:cytoplasm"/>
    <property type="evidence" value="ECO:0007669"/>
    <property type="project" value="TreeGrafter"/>
</dbReference>
<keyword evidence="15" id="KW-0687">Ribonucleoprotein</keyword>
<comment type="cofactor">
    <cofactor evidence="2">
        <name>Mg(2+)</name>
        <dbReference type="ChEBI" id="CHEBI:18420"/>
    </cofactor>
</comment>
<evidence type="ECO:0000313" key="15">
    <source>
        <dbReference type="EMBL" id="XCN73479.1"/>
    </source>
</evidence>
<comment type="similarity">
    <text evidence="10">In the C-terminal section; belongs to the RimK family.</text>
</comment>
<dbReference type="InterPro" id="IPR013651">
    <property type="entry name" value="ATP-grasp_RimK-type"/>
</dbReference>
<keyword evidence="15" id="KW-0689">Ribosomal protein</keyword>
<dbReference type="SUPFAM" id="SSF56059">
    <property type="entry name" value="Glutathione synthetase ATP-binding domain-like"/>
    <property type="match status" value="1"/>
</dbReference>
<evidence type="ECO:0000259" key="14">
    <source>
        <dbReference type="PROSITE" id="PS50975"/>
    </source>
</evidence>
<evidence type="ECO:0000256" key="6">
    <source>
        <dbReference type="ARBA" id="ARBA00022840"/>
    </source>
</evidence>
<dbReference type="GO" id="GO:0006412">
    <property type="term" value="P:translation"/>
    <property type="evidence" value="ECO:0007669"/>
    <property type="project" value="UniProtKB-KW"/>
</dbReference>
<evidence type="ECO:0000256" key="7">
    <source>
        <dbReference type="ARBA" id="ARBA00022842"/>
    </source>
</evidence>
<dbReference type="NCBIfam" id="TIGR00768">
    <property type="entry name" value="rimK_fam"/>
    <property type="match status" value="1"/>
</dbReference>
<dbReference type="Gene3D" id="3.40.50.20">
    <property type="match status" value="1"/>
</dbReference>
<dbReference type="SUPFAM" id="SSF50630">
    <property type="entry name" value="Acid proteases"/>
    <property type="match status" value="1"/>
</dbReference>
<evidence type="ECO:0000256" key="5">
    <source>
        <dbReference type="ARBA" id="ARBA00022741"/>
    </source>
</evidence>
<sequence length="482" mass="52655">MASLDQAKTIIGCEEWCAFPELMIPALKARIDSGAKTSSIHAFNIQPFKRHGQSWVSFEVHPIQNNRRIVIRCERPVVDRRSVKSSSGLAETRYVIAATMKLGEEVWEIELTLANRDSMGYRMLLGREAMGKRLIIDPSQRFCLGRISPKRVLALYEKAEPKKSGLKIALVASNIDLYSNQRILEAGEERGHEMEFLDIKQCYMKLDAKEPEVHYRGGKSLNDLDAVVTRIKPSMTFYGCALARQFESMQVYTVNSSDSIAQSRDKLFSLQLMLKSGVDIPTTGFANSPMDTKDLIEMVGGAPLIVKLLEGTQGRGVVLAETRKAAESVINAFKALRANLLVQEFIKEAGGKDLRCFVIDGKVVASIQRTAAPGEFRANLHQGGSANVVKITPAERKLAVTAAKVLGLTFAGVDIIRSENGPLLLEVNSSPGLEGIETATGKDVAGMMIASIEKKLGWKRELATATATAATPPAPPPPTDEA</sequence>
<name>A0AAU8LX75_9BACT</name>
<dbReference type="GO" id="GO:0005840">
    <property type="term" value="C:ribosome"/>
    <property type="evidence" value="ECO:0007669"/>
    <property type="project" value="UniProtKB-KW"/>
</dbReference>
<dbReference type="PROSITE" id="PS50975">
    <property type="entry name" value="ATP_GRASP"/>
    <property type="match status" value="1"/>
</dbReference>
<reference evidence="15" key="1">
    <citation type="journal article" date="2024" name="Syst. Appl. Microbiol.">
        <title>First single-strain enrichments of Electrothrix cable bacteria, description of E. aestuarii sp. nov. and E. rattekaaiensis sp. nov., and proposal of a cable bacteria taxonomy following the rules of the SeqCode.</title>
        <authorList>
            <person name="Plum-Jensen L.E."/>
            <person name="Schramm A."/>
            <person name="Marshall I.P.G."/>
        </authorList>
    </citation>
    <scope>NUCLEOTIDE SEQUENCE</scope>
    <source>
        <strain evidence="15">Rat1</strain>
    </source>
</reference>
<keyword evidence="7" id="KW-0460">Magnesium</keyword>
<dbReference type="Gene3D" id="2.40.70.10">
    <property type="entry name" value="Acid Proteases"/>
    <property type="match status" value="1"/>
</dbReference>
<dbReference type="PANTHER" id="PTHR21621:SF7">
    <property type="entry name" value="RIBOSOMAL PROTEIN BS6--L-GLUTAMATE LIGASE"/>
    <property type="match status" value="1"/>
</dbReference>
<keyword evidence="9" id="KW-0464">Manganese</keyword>
<feature type="compositionally biased region" description="Pro residues" evidence="13">
    <location>
        <begin position="472"/>
        <end position="482"/>
    </location>
</feature>
<dbReference type="KEGG" id="eaj:Q3M24_01630"/>
<evidence type="ECO:0000256" key="13">
    <source>
        <dbReference type="SAM" id="MobiDB-lite"/>
    </source>
</evidence>
<evidence type="ECO:0000256" key="10">
    <source>
        <dbReference type="ARBA" id="ARBA00061239"/>
    </source>
</evidence>
<keyword evidence="4" id="KW-0479">Metal-binding</keyword>
<dbReference type="Pfam" id="PF05618">
    <property type="entry name" value="Zn_protease"/>
    <property type="match status" value="1"/>
</dbReference>
<keyword evidence="8" id="KW-0648">Protein biosynthesis</keyword>
<protein>
    <recommendedName>
        <fullName evidence="11">Probable alpha-L-glutamate ligase</fullName>
    </recommendedName>
</protein>
<evidence type="ECO:0000256" key="9">
    <source>
        <dbReference type="ARBA" id="ARBA00023211"/>
    </source>
</evidence>
<dbReference type="InterPro" id="IPR041107">
    <property type="entry name" value="Rimk_N"/>
</dbReference>
<dbReference type="Pfam" id="PF18030">
    <property type="entry name" value="Rimk_N"/>
    <property type="match status" value="1"/>
</dbReference>
<dbReference type="Gene3D" id="3.30.1490.20">
    <property type="entry name" value="ATP-grasp fold, A domain"/>
    <property type="match status" value="1"/>
</dbReference>
<evidence type="ECO:0000256" key="4">
    <source>
        <dbReference type="ARBA" id="ARBA00022723"/>
    </source>
</evidence>
<evidence type="ECO:0000256" key="8">
    <source>
        <dbReference type="ARBA" id="ARBA00022917"/>
    </source>
</evidence>
<feature type="domain" description="ATP-grasp" evidence="14">
    <location>
        <begin position="270"/>
        <end position="453"/>
    </location>
</feature>
<evidence type="ECO:0000256" key="12">
    <source>
        <dbReference type="PROSITE-ProRule" id="PRU00409"/>
    </source>
</evidence>
<dbReference type="NCBIfam" id="NF007764">
    <property type="entry name" value="PRK10446.1"/>
    <property type="match status" value="1"/>
</dbReference>
<dbReference type="InterPro" id="IPR011761">
    <property type="entry name" value="ATP-grasp"/>
</dbReference>
<dbReference type="Gene3D" id="3.30.470.20">
    <property type="entry name" value="ATP-grasp fold, B domain"/>
    <property type="match status" value="1"/>
</dbReference>
<dbReference type="InterPro" id="IPR004666">
    <property type="entry name" value="Rp_bS6_RimK/Lys_biosynth_LsyX"/>
</dbReference>